<comment type="caution">
    <text evidence="1">The sequence shown here is derived from an EMBL/GenBank/DDBJ whole genome shotgun (WGS) entry which is preliminary data.</text>
</comment>
<evidence type="ECO:0000313" key="2">
    <source>
        <dbReference type="Proteomes" id="UP000186955"/>
    </source>
</evidence>
<protein>
    <submittedName>
        <fullName evidence="1">Uncharacterized protein</fullName>
    </submittedName>
</protein>
<reference evidence="1 2" key="1">
    <citation type="submission" date="2016-10" db="EMBL/GenBank/DDBJ databases">
        <title>Genome sequence of the ascomycete fungus Penicillium subrubescens.</title>
        <authorList>
            <person name="De Vries R.P."/>
            <person name="Peng M."/>
            <person name="Dilokpimol A."/>
            <person name="Hilden K."/>
            <person name="Makela M.R."/>
            <person name="Grigoriev I."/>
            <person name="Riley R."/>
            <person name="Granchi Z."/>
        </authorList>
    </citation>
    <scope>NUCLEOTIDE SEQUENCE [LARGE SCALE GENOMIC DNA]</scope>
    <source>
        <strain evidence="1 2">CBS 132785</strain>
    </source>
</reference>
<gene>
    <name evidence="1" type="ORF">PENSUB_7801</name>
</gene>
<keyword evidence="2" id="KW-1185">Reference proteome</keyword>
<accession>A0A1Q5TJE7</accession>
<evidence type="ECO:0000313" key="1">
    <source>
        <dbReference type="EMBL" id="OKP00344.1"/>
    </source>
</evidence>
<sequence>MTPEARRAPSREHLWVNSEGIAALLEASATYGFFLRYSQNSTRGSLVIEPAAHQADWPATEFFTLQTSNETCSPICEE</sequence>
<dbReference type="AlphaFoldDB" id="A0A1Q5TJE7"/>
<organism evidence="1 2">
    <name type="scientific">Penicillium subrubescens</name>
    <dbReference type="NCBI Taxonomy" id="1316194"/>
    <lineage>
        <taxon>Eukaryota</taxon>
        <taxon>Fungi</taxon>
        <taxon>Dikarya</taxon>
        <taxon>Ascomycota</taxon>
        <taxon>Pezizomycotina</taxon>
        <taxon>Eurotiomycetes</taxon>
        <taxon>Eurotiomycetidae</taxon>
        <taxon>Eurotiales</taxon>
        <taxon>Aspergillaceae</taxon>
        <taxon>Penicillium</taxon>
    </lineage>
</organism>
<dbReference type="EMBL" id="MNBE01000647">
    <property type="protein sequence ID" value="OKP00344.1"/>
    <property type="molecule type" value="Genomic_DNA"/>
</dbReference>
<dbReference type="Proteomes" id="UP000186955">
    <property type="component" value="Unassembled WGS sequence"/>
</dbReference>
<proteinExistence type="predicted"/>
<name>A0A1Q5TJE7_9EURO</name>